<dbReference type="GO" id="GO:0005524">
    <property type="term" value="F:ATP binding"/>
    <property type="evidence" value="ECO:0007669"/>
    <property type="project" value="UniProtKB-UniRule"/>
</dbReference>
<accession>A0AAN1XB64</accession>
<dbReference type="InterPro" id="IPR041471">
    <property type="entry name" value="UvrB_inter"/>
</dbReference>
<dbReference type="SMART" id="SM00982">
    <property type="entry name" value="TRCF"/>
    <property type="match status" value="1"/>
</dbReference>
<dbReference type="Proteomes" id="UP001320326">
    <property type="component" value="Chromosome"/>
</dbReference>
<evidence type="ECO:0000313" key="17">
    <source>
        <dbReference type="Proteomes" id="UP001320326"/>
    </source>
</evidence>
<dbReference type="CDD" id="cd17991">
    <property type="entry name" value="DEXHc_TRCF"/>
    <property type="match status" value="1"/>
</dbReference>
<dbReference type="InterPro" id="IPR048635">
    <property type="entry name" value="MFD_D3"/>
</dbReference>
<evidence type="ECO:0000256" key="11">
    <source>
        <dbReference type="ARBA" id="ARBA00061399"/>
    </source>
</evidence>
<dbReference type="InterPro" id="IPR001650">
    <property type="entry name" value="Helicase_C-like"/>
</dbReference>
<evidence type="ECO:0000256" key="9">
    <source>
        <dbReference type="ARBA" id="ARBA00023204"/>
    </source>
</evidence>
<comment type="similarity">
    <text evidence="11 13">In the C-terminal section; belongs to the helicase family. RecG subfamily.</text>
</comment>
<feature type="domain" description="Helicase C-terminal" evidence="15">
    <location>
        <begin position="794"/>
        <end position="948"/>
    </location>
</feature>
<dbReference type="Pfam" id="PF02559">
    <property type="entry name" value="CarD_TRCF_RID"/>
    <property type="match status" value="1"/>
</dbReference>
<organism evidence="16 17">
    <name type="scientific">Sideroxyarcus emersonii</name>
    <dbReference type="NCBI Taxonomy" id="2764705"/>
    <lineage>
        <taxon>Bacteria</taxon>
        <taxon>Pseudomonadati</taxon>
        <taxon>Pseudomonadota</taxon>
        <taxon>Betaproteobacteria</taxon>
        <taxon>Nitrosomonadales</taxon>
        <taxon>Gallionellaceae</taxon>
        <taxon>Sideroxyarcus</taxon>
    </lineage>
</organism>
<dbReference type="FunFam" id="3.40.50.300:FF:000546">
    <property type="entry name" value="Transcription-repair-coupling factor"/>
    <property type="match status" value="1"/>
</dbReference>
<dbReference type="EC" id="3.6.4.-" evidence="13"/>
<dbReference type="GO" id="GO:0016787">
    <property type="term" value="F:hydrolase activity"/>
    <property type="evidence" value="ECO:0007669"/>
    <property type="project" value="UniProtKB-KW"/>
</dbReference>
<dbReference type="PROSITE" id="PS51194">
    <property type="entry name" value="HELICASE_CTER"/>
    <property type="match status" value="1"/>
</dbReference>
<evidence type="ECO:0000256" key="2">
    <source>
        <dbReference type="ARBA" id="ARBA00022490"/>
    </source>
</evidence>
<dbReference type="GO" id="GO:0006355">
    <property type="term" value="P:regulation of DNA-templated transcription"/>
    <property type="evidence" value="ECO:0007669"/>
    <property type="project" value="UniProtKB-UniRule"/>
</dbReference>
<evidence type="ECO:0000256" key="1">
    <source>
        <dbReference type="ARBA" id="ARBA00004496"/>
    </source>
</evidence>
<evidence type="ECO:0000256" key="4">
    <source>
        <dbReference type="ARBA" id="ARBA00022763"/>
    </source>
</evidence>
<dbReference type="RefSeq" id="WP_237246721.1">
    <property type="nucleotide sequence ID" value="NZ_AP023423.1"/>
</dbReference>
<dbReference type="InterPro" id="IPR011545">
    <property type="entry name" value="DEAD/DEAH_box_helicase_dom"/>
</dbReference>
<evidence type="ECO:0000313" key="16">
    <source>
        <dbReference type="EMBL" id="BCK88185.1"/>
    </source>
</evidence>
<proteinExistence type="inferred from homology"/>
<evidence type="ECO:0000256" key="12">
    <source>
        <dbReference type="ARBA" id="ARBA00070128"/>
    </source>
</evidence>
<comment type="similarity">
    <text evidence="10 13">In the N-terminal section; belongs to the UvrB family.</text>
</comment>
<dbReference type="SUPFAM" id="SSF143517">
    <property type="entry name" value="TRCF domain-like"/>
    <property type="match status" value="1"/>
</dbReference>
<evidence type="ECO:0000256" key="3">
    <source>
        <dbReference type="ARBA" id="ARBA00022741"/>
    </source>
</evidence>
<feature type="domain" description="Helicase ATP-binding" evidence="14">
    <location>
        <begin position="612"/>
        <end position="773"/>
    </location>
</feature>
<evidence type="ECO:0000256" key="6">
    <source>
        <dbReference type="ARBA" id="ARBA00022806"/>
    </source>
</evidence>
<keyword evidence="5 13" id="KW-0378">Hydrolase</keyword>
<dbReference type="InterPro" id="IPR027417">
    <property type="entry name" value="P-loop_NTPase"/>
</dbReference>
<dbReference type="SMART" id="SM00487">
    <property type="entry name" value="DEXDc"/>
    <property type="match status" value="1"/>
</dbReference>
<dbReference type="Pfam" id="PF03461">
    <property type="entry name" value="TRCF"/>
    <property type="match status" value="1"/>
</dbReference>
<keyword evidence="8 13" id="KW-0238">DNA-binding</keyword>
<dbReference type="GO" id="GO:0003678">
    <property type="term" value="F:DNA helicase activity"/>
    <property type="evidence" value="ECO:0007669"/>
    <property type="project" value="TreeGrafter"/>
</dbReference>
<dbReference type="Gene3D" id="2.40.10.170">
    <property type="match status" value="1"/>
</dbReference>
<dbReference type="EMBL" id="AP023423">
    <property type="protein sequence ID" value="BCK88185.1"/>
    <property type="molecule type" value="Genomic_DNA"/>
</dbReference>
<evidence type="ECO:0000259" key="15">
    <source>
        <dbReference type="PROSITE" id="PS51194"/>
    </source>
</evidence>
<dbReference type="GO" id="GO:0000716">
    <property type="term" value="P:transcription-coupled nucleotide-excision repair, DNA damage recognition"/>
    <property type="evidence" value="ECO:0007669"/>
    <property type="project" value="UniProtKB-UniRule"/>
</dbReference>
<keyword evidence="3 13" id="KW-0547">Nucleotide-binding</keyword>
<gene>
    <name evidence="13" type="primary">mfd</name>
    <name evidence="16" type="ORF">MIZ01_1986</name>
</gene>
<dbReference type="GO" id="GO:0003684">
    <property type="term" value="F:damaged DNA binding"/>
    <property type="evidence" value="ECO:0007669"/>
    <property type="project" value="InterPro"/>
</dbReference>
<dbReference type="PANTHER" id="PTHR47964">
    <property type="entry name" value="ATP-DEPENDENT DNA HELICASE HOMOLOG RECG, CHLOROPLASTIC"/>
    <property type="match status" value="1"/>
</dbReference>
<evidence type="ECO:0000256" key="5">
    <source>
        <dbReference type="ARBA" id="ARBA00022801"/>
    </source>
</evidence>
<evidence type="ECO:0000256" key="10">
    <source>
        <dbReference type="ARBA" id="ARBA00061104"/>
    </source>
</evidence>
<dbReference type="Gene3D" id="3.90.1150.50">
    <property type="entry name" value="Transcription-repair-coupling factor, D7 domain"/>
    <property type="match status" value="1"/>
</dbReference>
<dbReference type="KEGG" id="seme:MIZ01_1986"/>
<dbReference type="Gene3D" id="3.40.50.300">
    <property type="entry name" value="P-loop containing nucleotide triphosphate hydrolases"/>
    <property type="match status" value="2"/>
</dbReference>
<dbReference type="HAMAP" id="MF_00969">
    <property type="entry name" value="TRCF"/>
    <property type="match status" value="1"/>
</dbReference>
<dbReference type="InterPro" id="IPR004576">
    <property type="entry name" value="Mfd"/>
</dbReference>
<dbReference type="InterPro" id="IPR003711">
    <property type="entry name" value="CarD-like/TRCF_RID"/>
</dbReference>
<dbReference type="NCBIfam" id="NF007966">
    <property type="entry name" value="PRK10689.1"/>
    <property type="match status" value="1"/>
</dbReference>
<reference evidence="16 17" key="1">
    <citation type="journal article" date="2022" name="Int. J. Syst. Evol. Microbiol.">
        <title>&lt;i&gt;Sideroxyarcus emersonii&lt;/i&gt; gen. nov. sp. nov., a neutrophilic, microaerobic iron- and thiosulfate-oxidizing bacterium isolated from iron-rich wetland sediment.</title>
        <authorList>
            <person name="Kato S."/>
            <person name="Itoh T."/>
            <person name="Iino T."/>
            <person name="Ohkuma M."/>
        </authorList>
    </citation>
    <scope>NUCLEOTIDE SEQUENCE [LARGE SCALE GENOMIC DNA]</scope>
    <source>
        <strain evidence="16 17">MIZ01</strain>
    </source>
</reference>
<dbReference type="FunFam" id="3.40.50.300:FF:000300">
    <property type="entry name" value="Transcription-repair-coupling factor"/>
    <property type="match status" value="1"/>
</dbReference>
<dbReference type="Pfam" id="PF17757">
    <property type="entry name" value="UvrB_inter"/>
    <property type="match status" value="1"/>
</dbReference>
<dbReference type="InterPro" id="IPR047112">
    <property type="entry name" value="RecG/Mfd"/>
</dbReference>
<protein>
    <recommendedName>
        <fullName evidence="12 13">Transcription-repair-coupling factor</fullName>
        <shortName evidence="13">TRCF</shortName>
        <ecNumber evidence="13">3.6.4.-</ecNumber>
    </recommendedName>
</protein>
<keyword evidence="9 13" id="KW-0234">DNA repair</keyword>
<evidence type="ECO:0000259" key="14">
    <source>
        <dbReference type="PROSITE" id="PS51192"/>
    </source>
</evidence>
<dbReference type="Pfam" id="PF21132">
    <property type="entry name" value="MFD_D3"/>
    <property type="match status" value="1"/>
</dbReference>
<comment type="subcellular location">
    <subcellularLocation>
        <location evidence="1 13">Cytoplasm</location>
    </subcellularLocation>
</comment>
<dbReference type="Gene3D" id="3.30.2060.10">
    <property type="entry name" value="Penicillin-binding protein 1b domain"/>
    <property type="match status" value="1"/>
</dbReference>
<dbReference type="InterPro" id="IPR014001">
    <property type="entry name" value="Helicase_ATP-bd"/>
</dbReference>
<sequence>MLFDSTHSRPRYSNLQGSSDALALAQYAAQLAPPGKTPLVIIAANALEAQRLVEEIPFFGPGLRVHLLPDWETLPYDHFSPHQDLVSERLATLHHIRSNASDVVIVPITTALYPLPPVEHLAAYTFFLKRGEKLNLAQLREQLTFAGYNHVQQVLTPGEYCVRGGIIDLFAMGSVLPYRIDLFGDEIETIATFDVDTQRTLYPVPEIRLLPAREFPMDEKGQATFRQNFRDRFEGDPSKSRIYKDVSKGIAPAGIEYYLPLFFHKTATLFDYLPKNATLCLHHDVDEAIATFGKDAASRYNLLRGDPQRPLLETKELFLDAEQFFIRVKEFARLDIVTNEAGATLTACPTAAIPPIAVDRRAEVPTQKFEDFLRGYQGRVLLLADSLGRREIMSGYLREYGLIPSVCEDYASFLAGQDKFMLGVGPVQFGFALPDDNIAIVTETELYAAQPRNRAARATKKSNVEGMLRDLSELKPGDPVVHEQHGIARYQGLVNLDLGEGENEFLLLEYAGEDKLYVPVSQLHVISRYSGGAPEAAPLHKLGSGAWDKAKRRAMQQVRDTAAELLNLYAQRATRKGHAFKFTYHDYEAFAAGFGFEETADQAAAIEAVLLDLQSGKPMDRLICGDVGFGKTEVALRAAFVAASEGKQVAVLVPTTLLAEQHFQNFSNRFADWPIKIAELSRFRSSKETTQALQGLAEGKIDIIIGTHKLIQKDVKFHNLGLVILDEEHRFGVQQKERLKALRAEVDVLTLTATPIPRTLAMSLEGLRDFSVIATAPQRRLSIKTFVSNFSQGVIREAVLRELKRGGQVYFLHNEVDTMPNMLEKLETLLPEARIRMAHGQMNERELEAVMRDFHHQRFNLLLCSTIIETGIDVPTANTIIMNRADRFGLAQLHQLRGRVGRSHHQAYAYLLVDSMDGLTAQAKKRLEAIQAMEQLGSGFFLAMHDLEIRGAGEVLGESQSGEMQEIGFSLYNDMLNAAIKSLKAGHEPDMAHPLGVTTEINLHTPALLPNDYCGDIHQRLVIYKRLANCDTQQDLDDMQQELIDRFGLLPAPAQTLLDSHRLRILAKPLGISKVDASSEAIVIQFVPNPPIDPMKIITMIQSKRHIKMAGQDKLRIELKYGDLQQRVLAIRNFFNELK</sequence>
<evidence type="ECO:0000256" key="13">
    <source>
        <dbReference type="HAMAP-Rule" id="MF_00969"/>
    </source>
</evidence>
<keyword evidence="6" id="KW-0347">Helicase</keyword>
<dbReference type="InterPro" id="IPR005118">
    <property type="entry name" value="TRCF_C"/>
</dbReference>
<dbReference type="PROSITE" id="PS51192">
    <property type="entry name" value="HELICASE_ATP_BIND_1"/>
    <property type="match status" value="1"/>
</dbReference>
<dbReference type="GO" id="GO:0005737">
    <property type="term" value="C:cytoplasm"/>
    <property type="evidence" value="ECO:0007669"/>
    <property type="project" value="UniProtKB-SubCell"/>
</dbReference>
<evidence type="ECO:0000256" key="8">
    <source>
        <dbReference type="ARBA" id="ARBA00023125"/>
    </source>
</evidence>
<dbReference type="Gene3D" id="3.40.50.11180">
    <property type="match status" value="1"/>
</dbReference>
<dbReference type="SUPFAM" id="SSF141259">
    <property type="entry name" value="CarD-like"/>
    <property type="match status" value="1"/>
</dbReference>
<comment type="function">
    <text evidence="13">Couples transcription and DNA repair by recognizing RNA polymerase (RNAP) stalled at DNA lesions. Mediates ATP-dependent release of RNAP and its truncated transcript from the DNA, and recruitment of nucleotide excision repair machinery to the damaged site.</text>
</comment>
<dbReference type="SMART" id="SM00490">
    <property type="entry name" value="HELICc"/>
    <property type="match status" value="1"/>
</dbReference>
<dbReference type="NCBIfam" id="TIGR00580">
    <property type="entry name" value="mfd"/>
    <property type="match status" value="1"/>
</dbReference>
<dbReference type="InterPro" id="IPR037235">
    <property type="entry name" value="TRCF-like_C_D7"/>
</dbReference>
<evidence type="ECO:0000256" key="7">
    <source>
        <dbReference type="ARBA" id="ARBA00022840"/>
    </source>
</evidence>
<dbReference type="PANTHER" id="PTHR47964:SF1">
    <property type="entry name" value="ATP-DEPENDENT DNA HELICASE HOMOLOG RECG, CHLOROPLASTIC"/>
    <property type="match status" value="1"/>
</dbReference>
<keyword evidence="7 13" id="KW-0067">ATP-binding</keyword>
<dbReference type="SMART" id="SM01058">
    <property type="entry name" value="CarD_TRCF"/>
    <property type="match status" value="1"/>
</dbReference>
<keyword evidence="17" id="KW-1185">Reference proteome</keyword>
<dbReference type="Pfam" id="PF00270">
    <property type="entry name" value="DEAD"/>
    <property type="match status" value="1"/>
</dbReference>
<dbReference type="AlphaFoldDB" id="A0AAN1XB64"/>
<name>A0AAN1XB64_9PROT</name>
<dbReference type="Gene3D" id="3.40.50.11140">
    <property type="match status" value="1"/>
</dbReference>
<keyword evidence="4 13" id="KW-0227">DNA damage</keyword>
<keyword evidence="2 13" id="KW-0963">Cytoplasm</keyword>
<dbReference type="Pfam" id="PF00271">
    <property type="entry name" value="Helicase_C"/>
    <property type="match status" value="1"/>
</dbReference>
<dbReference type="InterPro" id="IPR036101">
    <property type="entry name" value="CarD-like/TRCF_RID_sf"/>
</dbReference>
<dbReference type="SUPFAM" id="SSF52540">
    <property type="entry name" value="P-loop containing nucleoside triphosphate hydrolases"/>
    <property type="match status" value="4"/>
</dbReference>